<reference evidence="1 2" key="1">
    <citation type="submission" date="2021-06" db="EMBL/GenBank/DDBJ databases">
        <authorList>
            <person name="Jeong J.W."/>
        </authorList>
    </citation>
    <scope>NUCLEOTIDE SEQUENCE [LARGE SCALE GENOMIC DNA]</scope>
    <source>
        <strain evidence="1 2">MMS21-TAE1-1</strain>
    </source>
</reference>
<evidence type="ECO:0000313" key="1">
    <source>
        <dbReference type="EMBL" id="MBU8865799.1"/>
    </source>
</evidence>
<comment type="caution">
    <text evidence="1">The sequence shown here is derived from an EMBL/GenBank/DDBJ whole genome shotgun (WGS) entry which is preliminary data.</text>
</comment>
<dbReference type="Pfam" id="PF12900">
    <property type="entry name" value="Pyridox_ox_2"/>
    <property type="match status" value="1"/>
</dbReference>
<gene>
    <name evidence="1" type="ORF">KSW38_05785</name>
</gene>
<name>A0ABS6I2B1_9MICC</name>
<dbReference type="RefSeq" id="WP_216923632.1">
    <property type="nucleotide sequence ID" value="NZ_JAHOPC010000002.1"/>
</dbReference>
<proteinExistence type="predicted"/>
<dbReference type="Proteomes" id="UP000824166">
    <property type="component" value="Unassembled WGS sequence"/>
</dbReference>
<sequence length="154" mass="17207">MNAKPDPVVERLAPDECWTLLEQTNVGRLAVLVDGHPDVFPVNYILDGDSIVFRTGVGTKFWSTMTTPCAMEIDGYRASSGKAWSVVVRGRTNLILDQQERASVDALGLDPWQPGNKDFYLRLSLEAVTGRRFKTKRPDLWGTPLNDARTATFH</sequence>
<keyword evidence="2" id="KW-1185">Reference proteome</keyword>
<protein>
    <submittedName>
        <fullName evidence="1">Pyridoxamine 5'-phosphate oxidase family protein</fullName>
    </submittedName>
</protein>
<dbReference type="EMBL" id="JAHOPC010000002">
    <property type="protein sequence ID" value="MBU8865799.1"/>
    <property type="molecule type" value="Genomic_DNA"/>
</dbReference>
<dbReference type="InterPro" id="IPR024747">
    <property type="entry name" value="Pyridox_Oxase-rel"/>
</dbReference>
<organism evidence="1 2">
    <name type="scientific">Paenarthrobacter aromaticivorans</name>
    <dbReference type="NCBI Taxonomy" id="2849150"/>
    <lineage>
        <taxon>Bacteria</taxon>
        <taxon>Bacillati</taxon>
        <taxon>Actinomycetota</taxon>
        <taxon>Actinomycetes</taxon>
        <taxon>Micrococcales</taxon>
        <taxon>Micrococcaceae</taxon>
        <taxon>Paenarthrobacter</taxon>
    </lineage>
</organism>
<evidence type="ECO:0000313" key="2">
    <source>
        <dbReference type="Proteomes" id="UP000824166"/>
    </source>
</evidence>
<accession>A0ABS6I2B1</accession>